<dbReference type="GO" id="GO:0008270">
    <property type="term" value="F:zinc ion binding"/>
    <property type="evidence" value="ECO:0007669"/>
    <property type="project" value="UniProtKB-KW"/>
</dbReference>
<reference evidence="3" key="1">
    <citation type="journal article" date="2020" name="Cell">
        <title>Large-Scale Comparative Analyses of Tick Genomes Elucidate Their Genetic Diversity and Vector Capacities.</title>
        <authorList>
            <consortium name="Tick Genome and Microbiome Consortium (TIGMIC)"/>
            <person name="Jia N."/>
            <person name="Wang J."/>
            <person name="Shi W."/>
            <person name="Du L."/>
            <person name="Sun Y."/>
            <person name="Zhan W."/>
            <person name="Jiang J.F."/>
            <person name="Wang Q."/>
            <person name="Zhang B."/>
            <person name="Ji P."/>
            <person name="Bell-Sakyi L."/>
            <person name="Cui X.M."/>
            <person name="Yuan T.T."/>
            <person name="Jiang B.G."/>
            <person name="Yang W.F."/>
            <person name="Lam T.T."/>
            <person name="Chang Q.C."/>
            <person name="Ding S.J."/>
            <person name="Wang X.J."/>
            <person name="Zhu J.G."/>
            <person name="Ruan X.D."/>
            <person name="Zhao L."/>
            <person name="Wei J.T."/>
            <person name="Ye R.Z."/>
            <person name="Que T.C."/>
            <person name="Du C.H."/>
            <person name="Zhou Y.H."/>
            <person name="Cheng J.X."/>
            <person name="Dai P.F."/>
            <person name="Guo W.B."/>
            <person name="Han X.H."/>
            <person name="Huang E.J."/>
            <person name="Li L.F."/>
            <person name="Wei W."/>
            <person name="Gao Y.C."/>
            <person name="Liu J.Z."/>
            <person name="Shao H.Z."/>
            <person name="Wang X."/>
            <person name="Wang C.C."/>
            <person name="Yang T.C."/>
            <person name="Huo Q.B."/>
            <person name="Li W."/>
            <person name="Chen H.Y."/>
            <person name="Chen S.E."/>
            <person name="Zhou L.G."/>
            <person name="Ni X.B."/>
            <person name="Tian J.H."/>
            <person name="Sheng Y."/>
            <person name="Liu T."/>
            <person name="Pan Y.S."/>
            <person name="Xia L.Y."/>
            <person name="Li J."/>
            <person name="Zhao F."/>
            <person name="Cao W.C."/>
        </authorList>
    </citation>
    <scope>NUCLEOTIDE SEQUENCE</scope>
    <source>
        <strain evidence="3">Rmic-2018</strain>
    </source>
</reference>
<keyword evidence="1" id="KW-0862">Zinc</keyword>
<evidence type="ECO:0000313" key="4">
    <source>
        <dbReference type="Proteomes" id="UP000821866"/>
    </source>
</evidence>
<reference evidence="3" key="2">
    <citation type="submission" date="2021-09" db="EMBL/GenBank/DDBJ databases">
        <authorList>
            <person name="Jia N."/>
            <person name="Wang J."/>
            <person name="Shi W."/>
            <person name="Du L."/>
            <person name="Sun Y."/>
            <person name="Zhan W."/>
            <person name="Jiang J."/>
            <person name="Wang Q."/>
            <person name="Zhang B."/>
            <person name="Ji P."/>
            <person name="Sakyi L.B."/>
            <person name="Cui X."/>
            <person name="Yuan T."/>
            <person name="Jiang B."/>
            <person name="Yang W."/>
            <person name="Lam T.T.-Y."/>
            <person name="Chang Q."/>
            <person name="Ding S."/>
            <person name="Wang X."/>
            <person name="Zhu J."/>
            <person name="Ruan X."/>
            <person name="Zhao L."/>
            <person name="Wei J."/>
            <person name="Que T."/>
            <person name="Du C."/>
            <person name="Cheng J."/>
            <person name="Dai P."/>
            <person name="Han X."/>
            <person name="Huang E."/>
            <person name="Gao Y."/>
            <person name="Liu J."/>
            <person name="Shao H."/>
            <person name="Ye R."/>
            <person name="Li L."/>
            <person name="Wei W."/>
            <person name="Wang X."/>
            <person name="Wang C."/>
            <person name="Huo Q."/>
            <person name="Li W."/>
            <person name="Guo W."/>
            <person name="Chen H."/>
            <person name="Chen S."/>
            <person name="Zhou L."/>
            <person name="Zhou L."/>
            <person name="Ni X."/>
            <person name="Tian J."/>
            <person name="Zhou Y."/>
            <person name="Sheng Y."/>
            <person name="Liu T."/>
            <person name="Pan Y."/>
            <person name="Xia L."/>
            <person name="Li J."/>
            <person name="Zhao F."/>
            <person name="Cao W."/>
        </authorList>
    </citation>
    <scope>NUCLEOTIDE SEQUENCE</scope>
    <source>
        <strain evidence="3">Rmic-2018</strain>
        <tissue evidence="3">Larvae</tissue>
    </source>
</reference>
<dbReference type="EMBL" id="JABSTU010000002">
    <property type="protein sequence ID" value="KAH8036495.1"/>
    <property type="molecule type" value="Genomic_DNA"/>
</dbReference>
<evidence type="ECO:0000259" key="2">
    <source>
        <dbReference type="PROSITE" id="PS50158"/>
    </source>
</evidence>
<dbReference type="AlphaFoldDB" id="A0A9J6EQP2"/>
<sequence length="156" mass="17770">MTETLEYRTRLAVGLRTFLRIQVEIREEGQLQSRRASQDEPRTYISKEVDVMERILSVSALTVSTLPVRSLCPLCQTNNHAIAVCNANLPAEEKRARLHYANCCFRCGTRNHIARLCRKSIGLKCGSCPWSHLMILCELSKRARHPRPKNKSPASH</sequence>
<gene>
    <name evidence="3" type="ORF">HPB51_000719</name>
</gene>
<organism evidence="3 4">
    <name type="scientific">Rhipicephalus microplus</name>
    <name type="common">Cattle tick</name>
    <name type="synonym">Boophilus microplus</name>
    <dbReference type="NCBI Taxonomy" id="6941"/>
    <lineage>
        <taxon>Eukaryota</taxon>
        <taxon>Metazoa</taxon>
        <taxon>Ecdysozoa</taxon>
        <taxon>Arthropoda</taxon>
        <taxon>Chelicerata</taxon>
        <taxon>Arachnida</taxon>
        <taxon>Acari</taxon>
        <taxon>Parasitiformes</taxon>
        <taxon>Ixodida</taxon>
        <taxon>Ixodoidea</taxon>
        <taxon>Ixodidae</taxon>
        <taxon>Rhipicephalinae</taxon>
        <taxon>Rhipicephalus</taxon>
        <taxon>Boophilus</taxon>
    </lineage>
</organism>
<dbReference type="PANTHER" id="PTHR47331:SF5">
    <property type="entry name" value="RIBONUCLEASE H"/>
    <property type="match status" value="1"/>
</dbReference>
<dbReference type="Proteomes" id="UP000821866">
    <property type="component" value="Chromosome 10"/>
</dbReference>
<name>A0A9J6EQP2_RHIMP</name>
<evidence type="ECO:0000256" key="1">
    <source>
        <dbReference type="PROSITE-ProRule" id="PRU00047"/>
    </source>
</evidence>
<dbReference type="PROSITE" id="PS50158">
    <property type="entry name" value="ZF_CCHC"/>
    <property type="match status" value="1"/>
</dbReference>
<accession>A0A9J6EQP2</accession>
<dbReference type="InterPro" id="IPR001878">
    <property type="entry name" value="Znf_CCHC"/>
</dbReference>
<keyword evidence="1" id="KW-0863">Zinc-finger</keyword>
<feature type="domain" description="CCHC-type" evidence="2">
    <location>
        <begin position="104"/>
        <end position="119"/>
    </location>
</feature>
<proteinExistence type="predicted"/>
<dbReference type="PANTHER" id="PTHR47331">
    <property type="entry name" value="PHD-TYPE DOMAIN-CONTAINING PROTEIN"/>
    <property type="match status" value="1"/>
</dbReference>
<keyword evidence="1" id="KW-0479">Metal-binding</keyword>
<protein>
    <recommendedName>
        <fullName evidence="2">CCHC-type domain-containing protein</fullName>
    </recommendedName>
</protein>
<comment type="caution">
    <text evidence="3">The sequence shown here is derived from an EMBL/GenBank/DDBJ whole genome shotgun (WGS) entry which is preliminary data.</text>
</comment>
<keyword evidence="4" id="KW-1185">Reference proteome</keyword>
<dbReference type="GO" id="GO:0003676">
    <property type="term" value="F:nucleic acid binding"/>
    <property type="evidence" value="ECO:0007669"/>
    <property type="project" value="InterPro"/>
</dbReference>
<evidence type="ECO:0000313" key="3">
    <source>
        <dbReference type="EMBL" id="KAH8036495.1"/>
    </source>
</evidence>